<name>A0A1R3JU40_9ROSI</name>
<dbReference type="AlphaFoldDB" id="A0A1R3JU40"/>
<evidence type="ECO:0000313" key="1">
    <source>
        <dbReference type="EMBL" id="OMO98365.1"/>
    </source>
</evidence>
<evidence type="ECO:0000313" key="2">
    <source>
        <dbReference type="Proteomes" id="UP000187203"/>
    </source>
</evidence>
<dbReference type="EMBL" id="AWUE01015343">
    <property type="protein sequence ID" value="OMO98365.1"/>
    <property type="molecule type" value="Genomic_DNA"/>
</dbReference>
<keyword evidence="2" id="KW-1185">Reference proteome</keyword>
<protein>
    <submittedName>
        <fullName evidence="1">Callose synthase 10-like protein</fullName>
    </submittedName>
</protein>
<accession>A0A1R3JU40</accession>
<sequence>MAIVENGEFKTEPSGTNKRRFEDDSYEYIVMEKFHNVYLLFCLFIQCLVAEINKYPSKVIDSSARTLPRRQLRNLTSSAYQAHEFSALDGHALHPPPGLERRGYRQCSSDIGQDSCCL</sequence>
<comment type="caution">
    <text evidence="1">The sequence shown here is derived from an EMBL/GenBank/DDBJ whole genome shotgun (WGS) entry which is preliminary data.</text>
</comment>
<gene>
    <name evidence="1" type="ORF">COLO4_13980</name>
</gene>
<proteinExistence type="predicted"/>
<organism evidence="1 2">
    <name type="scientific">Corchorus olitorius</name>
    <dbReference type="NCBI Taxonomy" id="93759"/>
    <lineage>
        <taxon>Eukaryota</taxon>
        <taxon>Viridiplantae</taxon>
        <taxon>Streptophyta</taxon>
        <taxon>Embryophyta</taxon>
        <taxon>Tracheophyta</taxon>
        <taxon>Spermatophyta</taxon>
        <taxon>Magnoliopsida</taxon>
        <taxon>eudicotyledons</taxon>
        <taxon>Gunneridae</taxon>
        <taxon>Pentapetalae</taxon>
        <taxon>rosids</taxon>
        <taxon>malvids</taxon>
        <taxon>Malvales</taxon>
        <taxon>Malvaceae</taxon>
        <taxon>Grewioideae</taxon>
        <taxon>Apeibeae</taxon>
        <taxon>Corchorus</taxon>
    </lineage>
</organism>
<reference evidence="2" key="1">
    <citation type="submission" date="2013-09" db="EMBL/GenBank/DDBJ databases">
        <title>Corchorus olitorius genome sequencing.</title>
        <authorList>
            <person name="Alam M."/>
            <person name="Haque M.S."/>
            <person name="Islam M.S."/>
            <person name="Emdad E.M."/>
            <person name="Islam M.M."/>
            <person name="Ahmed B."/>
            <person name="Halim A."/>
            <person name="Hossen Q.M.M."/>
            <person name="Hossain M.Z."/>
            <person name="Ahmed R."/>
            <person name="Khan M.M."/>
            <person name="Islam R."/>
            <person name="Rashid M.M."/>
            <person name="Khan S.A."/>
            <person name="Rahman M.S."/>
            <person name="Alam M."/>
            <person name="Yahiya A.S."/>
            <person name="Khan M.S."/>
            <person name="Azam M.S."/>
            <person name="Haque T."/>
            <person name="Lashkar M.Z.H."/>
            <person name="Akhand A.I."/>
            <person name="Morshed G."/>
            <person name="Roy S."/>
            <person name="Uddin K.S."/>
            <person name="Rabeya T."/>
            <person name="Hossain A.S."/>
            <person name="Chowdhury A."/>
            <person name="Snigdha A.R."/>
            <person name="Mortoza M.S."/>
            <person name="Matin S.A."/>
            <person name="Hoque S.M.E."/>
            <person name="Islam M.K."/>
            <person name="Roy D.K."/>
            <person name="Haider R."/>
            <person name="Moosa M.M."/>
            <person name="Elias S.M."/>
            <person name="Hasan A.M."/>
            <person name="Jahan S."/>
            <person name="Shafiuddin M."/>
            <person name="Mahmood N."/>
            <person name="Shommy N.S."/>
        </authorList>
    </citation>
    <scope>NUCLEOTIDE SEQUENCE [LARGE SCALE GENOMIC DNA]</scope>
    <source>
        <strain evidence="2">cv. O-4</strain>
    </source>
</reference>
<dbReference type="OrthoDB" id="10357162at2759"/>
<dbReference type="Proteomes" id="UP000187203">
    <property type="component" value="Unassembled WGS sequence"/>
</dbReference>